<proteinExistence type="predicted"/>
<name>A0A6I4SNN7_9SPHN</name>
<accession>A0A6I4SNN7</accession>
<protein>
    <recommendedName>
        <fullName evidence="3">DUF1493 family protein</fullName>
    </recommendedName>
</protein>
<keyword evidence="2" id="KW-1185">Reference proteome</keyword>
<dbReference type="RefSeq" id="WP_160597926.1">
    <property type="nucleotide sequence ID" value="NZ_WTYS01000001.1"/>
</dbReference>
<dbReference type="Proteomes" id="UP000468943">
    <property type="component" value="Unassembled WGS sequence"/>
</dbReference>
<sequence length="128" mass="15067">MALFAKASEPPPMSEGAEVYVLWIAREWHGITNASLDDAIDHDLDIVGEDAVEFIERIADRLDERVWDWPWSRFVELREGLSLLFPVMLIWQLLTWPFRGRFSYPSNKERLTLRHIAFVLERGEWVDP</sequence>
<dbReference type="AlphaFoldDB" id="A0A6I4SNN7"/>
<evidence type="ECO:0000313" key="2">
    <source>
        <dbReference type="Proteomes" id="UP000468943"/>
    </source>
</evidence>
<gene>
    <name evidence="1" type="ORF">GRI36_07715</name>
</gene>
<dbReference type="OrthoDB" id="7432967at2"/>
<evidence type="ECO:0000313" key="1">
    <source>
        <dbReference type="EMBL" id="MXO56766.1"/>
    </source>
</evidence>
<reference evidence="1 2" key="1">
    <citation type="submission" date="2019-12" db="EMBL/GenBank/DDBJ databases">
        <title>Genomic-based taxomic classification of the family Erythrobacteraceae.</title>
        <authorList>
            <person name="Xu L."/>
        </authorList>
    </citation>
    <scope>NUCLEOTIDE SEQUENCE [LARGE SCALE GENOMIC DNA]</scope>
    <source>
        <strain evidence="1 2">JCM 17802</strain>
    </source>
</reference>
<organism evidence="1 2">
    <name type="scientific">Pontixanthobacter gangjinensis</name>
    <dbReference type="NCBI Taxonomy" id="1028742"/>
    <lineage>
        <taxon>Bacteria</taxon>
        <taxon>Pseudomonadati</taxon>
        <taxon>Pseudomonadota</taxon>
        <taxon>Alphaproteobacteria</taxon>
        <taxon>Sphingomonadales</taxon>
        <taxon>Erythrobacteraceae</taxon>
        <taxon>Pontixanthobacter</taxon>
    </lineage>
</organism>
<comment type="caution">
    <text evidence="1">The sequence shown here is derived from an EMBL/GenBank/DDBJ whole genome shotgun (WGS) entry which is preliminary data.</text>
</comment>
<evidence type="ECO:0008006" key="3">
    <source>
        <dbReference type="Google" id="ProtNLM"/>
    </source>
</evidence>
<dbReference type="EMBL" id="WTYS01000001">
    <property type="protein sequence ID" value="MXO56766.1"/>
    <property type="molecule type" value="Genomic_DNA"/>
</dbReference>